<feature type="domain" description="DUF6440" evidence="2">
    <location>
        <begin position="57"/>
        <end position="93"/>
    </location>
</feature>
<dbReference type="InterPro" id="IPR045515">
    <property type="entry name" value="DUF6440"/>
</dbReference>
<sequence length="97" mass="9978">MSDSNAWVIASKKLMADAVFYGITKAVAWICAAIIVLGLIGSIVGYPQKDDTDPSGGRSGLKIYTDSGTGCQYLSVSGGGVTPRLSADGHPICGVKQ</sequence>
<protein>
    <recommendedName>
        <fullName evidence="2">DUF6440 domain-containing protein</fullName>
    </recommendedName>
</protein>
<evidence type="ECO:0000313" key="3">
    <source>
        <dbReference type="EMBL" id="QDB73840.1"/>
    </source>
</evidence>
<accession>A0A4Y5TWR2</accession>
<reference evidence="3 4" key="1">
    <citation type="submission" date="2019-04" db="EMBL/GenBank/DDBJ databases">
        <title>Nine Novel Phages from a Plateau Lake in Southwest China Provide Insights into Aeromonas Phage Diversity.</title>
        <authorList>
            <person name="Xiao W."/>
        </authorList>
    </citation>
    <scope>NUCLEOTIDE SEQUENCE [LARGE SCALE GENOMIC DNA]</scope>
</reference>
<dbReference type="Proteomes" id="UP000318122">
    <property type="component" value="Segment"/>
</dbReference>
<keyword evidence="4" id="KW-1185">Reference proteome</keyword>
<keyword evidence="1" id="KW-0472">Membrane</keyword>
<dbReference type="Pfam" id="PF20037">
    <property type="entry name" value="DUF6440"/>
    <property type="match status" value="1"/>
</dbReference>
<dbReference type="EMBL" id="MK804891">
    <property type="protein sequence ID" value="QDB73840.1"/>
    <property type="molecule type" value="Genomic_DNA"/>
</dbReference>
<feature type="transmembrane region" description="Helical" evidence="1">
    <location>
        <begin position="20"/>
        <end position="40"/>
    </location>
</feature>
<gene>
    <name evidence="3" type="ORF">2D05_009</name>
</gene>
<evidence type="ECO:0000259" key="2">
    <source>
        <dbReference type="Pfam" id="PF20037"/>
    </source>
</evidence>
<name>A0A4Y5TWR2_9CAUD</name>
<keyword evidence="1" id="KW-0812">Transmembrane</keyword>
<keyword evidence="1" id="KW-1133">Transmembrane helix</keyword>
<proteinExistence type="predicted"/>
<organism evidence="3 4">
    <name type="scientific">Aeromonas phage 2_D05</name>
    <dbReference type="NCBI Taxonomy" id="2588098"/>
    <lineage>
        <taxon>Viruses</taxon>
        <taxon>Duplodnaviria</taxon>
        <taxon>Heunggongvirae</taxon>
        <taxon>Uroviricota</taxon>
        <taxon>Caudoviricetes</taxon>
        <taxon>Kunmingvirus</taxon>
        <taxon>Kunmingvirus kv2D05</taxon>
    </lineage>
</organism>
<evidence type="ECO:0000256" key="1">
    <source>
        <dbReference type="SAM" id="Phobius"/>
    </source>
</evidence>
<evidence type="ECO:0000313" key="4">
    <source>
        <dbReference type="Proteomes" id="UP000318122"/>
    </source>
</evidence>